<sequence>MKFIWKEVSPYSGKEIEEDAPANWAGGGNVHGIGVGPYGEPGIDPKKKKKHQILVDRGGHEIDGRTKSYREHRKKLESAREKRSQIRIKSKFIETIKKRIINVKGP</sequence>
<gene>
    <name evidence="1" type="ORF">HX837_06790</name>
</gene>
<name>A0A7K4MRJ3_9ARCH</name>
<dbReference type="AlphaFoldDB" id="A0A7K4MRJ3"/>
<protein>
    <submittedName>
        <fullName evidence="1">Uncharacterized protein</fullName>
    </submittedName>
</protein>
<reference evidence="1 2" key="1">
    <citation type="journal article" date="2019" name="Environ. Microbiol.">
        <title>Genomics insights into ecotype formation of ammonia-oxidizing archaea in the deep ocean.</title>
        <authorList>
            <person name="Wang Y."/>
            <person name="Huang J.M."/>
            <person name="Cui G.J."/>
            <person name="Nunoura T."/>
            <person name="Takaki Y."/>
            <person name="Li W.L."/>
            <person name="Li J."/>
            <person name="Gao Z.M."/>
            <person name="Takai K."/>
            <person name="Zhang A.Q."/>
            <person name="Stepanauskas R."/>
        </authorList>
    </citation>
    <scope>NUCLEOTIDE SEQUENCE [LARGE SCALE GENOMIC DNA]</scope>
    <source>
        <strain evidence="1 2">L15b</strain>
    </source>
</reference>
<comment type="caution">
    <text evidence="1">The sequence shown here is derived from an EMBL/GenBank/DDBJ whole genome shotgun (WGS) entry which is preliminary data.</text>
</comment>
<proteinExistence type="predicted"/>
<evidence type="ECO:0000313" key="2">
    <source>
        <dbReference type="Proteomes" id="UP000523105"/>
    </source>
</evidence>
<organism evidence="1 2">
    <name type="scientific">Marine Group I thaumarchaeote</name>
    <dbReference type="NCBI Taxonomy" id="2511932"/>
    <lineage>
        <taxon>Archaea</taxon>
        <taxon>Nitrososphaerota</taxon>
        <taxon>Marine Group I</taxon>
    </lineage>
</organism>
<accession>A0A7K4MRJ3</accession>
<dbReference type="EMBL" id="JACASV010000068">
    <property type="protein sequence ID" value="NWJ43887.1"/>
    <property type="molecule type" value="Genomic_DNA"/>
</dbReference>
<dbReference type="Proteomes" id="UP000523105">
    <property type="component" value="Unassembled WGS sequence"/>
</dbReference>
<evidence type="ECO:0000313" key="1">
    <source>
        <dbReference type="EMBL" id="NWJ43887.1"/>
    </source>
</evidence>